<dbReference type="Gene3D" id="3.30.1330.20">
    <property type="entry name" value="Tubulin/FtsZ, C-terminal domain"/>
    <property type="match status" value="1"/>
</dbReference>
<dbReference type="RefSeq" id="WP_413780141.1">
    <property type="nucleotide sequence ID" value="NZ_JAUOZS010000001.1"/>
</dbReference>
<name>A0ABU3NXU7_9FIRM</name>
<dbReference type="EMBL" id="JAUOZS010000001">
    <property type="protein sequence ID" value="MDT8901635.1"/>
    <property type="molecule type" value="Genomic_DNA"/>
</dbReference>
<protein>
    <submittedName>
        <fullName evidence="3">Lin0512 family protein</fullName>
    </submittedName>
</protein>
<evidence type="ECO:0000313" key="3">
    <source>
        <dbReference type="EMBL" id="MDT8901635.1"/>
    </source>
</evidence>
<evidence type="ECO:0000256" key="1">
    <source>
        <dbReference type="ARBA" id="ARBA00022741"/>
    </source>
</evidence>
<comment type="caution">
    <text evidence="3">The sequence shown here is derived from an EMBL/GenBank/DDBJ whole genome shotgun (WGS) entry which is preliminary data.</text>
</comment>
<dbReference type="Proteomes" id="UP001254848">
    <property type="component" value="Unassembled WGS sequence"/>
</dbReference>
<evidence type="ECO:0000313" key="4">
    <source>
        <dbReference type="Proteomes" id="UP001254848"/>
    </source>
</evidence>
<keyword evidence="1" id="KW-0547">Nucleotide-binding</keyword>
<dbReference type="InterPro" id="IPR037103">
    <property type="entry name" value="Tubulin/FtsZ-like_C"/>
</dbReference>
<dbReference type="Pfam" id="PF09585">
    <property type="entry name" value="Lin0512_fam"/>
    <property type="match status" value="1"/>
</dbReference>
<dbReference type="InterPro" id="IPR011719">
    <property type="entry name" value="CHP02058"/>
</dbReference>
<dbReference type="NCBIfam" id="TIGR02058">
    <property type="entry name" value="lin0512_fam"/>
    <property type="match status" value="1"/>
</dbReference>
<keyword evidence="2" id="KW-0342">GTP-binding</keyword>
<sequence>MGLKRYIVEFGTGADLHGGDVTKAACRAVRDAVSRSCLCGLVDIFAIDDPDKMHVAVKIGCPDPGRLAGDEILRAVPFGTKTLEATQGGLAVRGLDLPALGTGDTIVIAVAALTVSIDVDS</sequence>
<reference evidence="3 4" key="1">
    <citation type="submission" date="2023-07" db="EMBL/GenBank/DDBJ databases">
        <title>The novel representative of Negativicutes class, Anaeroselena agilis gen. nov. sp. nov.</title>
        <authorList>
            <person name="Prokofeva M.I."/>
            <person name="Elcheninov A.G."/>
            <person name="Klyukina A."/>
            <person name="Kublanov I.V."/>
            <person name="Frolov E.N."/>
            <person name="Podosokorskaya O.A."/>
        </authorList>
    </citation>
    <scope>NUCLEOTIDE SEQUENCE [LARGE SCALE GENOMIC DNA]</scope>
    <source>
        <strain evidence="3 4">4137-cl</strain>
    </source>
</reference>
<proteinExistence type="predicted"/>
<evidence type="ECO:0000256" key="2">
    <source>
        <dbReference type="ARBA" id="ARBA00023134"/>
    </source>
</evidence>
<accession>A0ABU3NXU7</accession>
<keyword evidence="4" id="KW-1185">Reference proteome</keyword>
<dbReference type="PANTHER" id="PTHR34784">
    <property type="entry name" value="50S RIBOSOMAL PROTEIN L34"/>
    <property type="match status" value="1"/>
</dbReference>
<dbReference type="PANTHER" id="PTHR34784:SF1">
    <property type="entry name" value="50S RIBOSOMAL PROTEIN L34"/>
    <property type="match status" value="1"/>
</dbReference>
<gene>
    <name evidence="3" type="ORF">Q4T40_10310</name>
</gene>
<organism evidence="3 4">
    <name type="scientific">Anaeroselena agilis</name>
    <dbReference type="NCBI Taxonomy" id="3063788"/>
    <lineage>
        <taxon>Bacteria</taxon>
        <taxon>Bacillati</taxon>
        <taxon>Bacillota</taxon>
        <taxon>Negativicutes</taxon>
        <taxon>Acetonemataceae</taxon>
        <taxon>Anaeroselena</taxon>
    </lineage>
</organism>